<dbReference type="InterPro" id="IPR036771">
    <property type="entry name" value="ATPsynth_dsu/esu_N"/>
</dbReference>
<evidence type="ECO:0000256" key="2">
    <source>
        <dbReference type="ARBA" id="ARBA00005712"/>
    </source>
</evidence>
<comment type="subunit">
    <text evidence="8 9">F-type ATPases have 2 components, CF(1) - the catalytic core - and CF(0) - the membrane proton channel. CF(1) has five subunits: alpha(3), beta(3), gamma(1), delta(1), epsilon(1). CF(0) has three main subunits: a, b and c.</text>
</comment>
<dbReference type="GO" id="GO:0046933">
    <property type="term" value="F:proton-transporting ATP synthase activity, rotational mechanism"/>
    <property type="evidence" value="ECO:0007669"/>
    <property type="project" value="UniProtKB-UniRule"/>
</dbReference>
<evidence type="ECO:0000256" key="5">
    <source>
        <dbReference type="ARBA" id="ARBA00023136"/>
    </source>
</evidence>
<dbReference type="GO" id="GO:0005886">
    <property type="term" value="C:plasma membrane"/>
    <property type="evidence" value="ECO:0007669"/>
    <property type="project" value="UniProtKB-SubCell"/>
</dbReference>
<keyword evidence="7 8" id="KW-0066">ATP synthesis</keyword>
<evidence type="ECO:0000256" key="6">
    <source>
        <dbReference type="ARBA" id="ARBA00023196"/>
    </source>
</evidence>
<dbReference type="InterPro" id="IPR020546">
    <property type="entry name" value="ATP_synth_F1_dsu/esu_N"/>
</dbReference>
<keyword evidence="6 8" id="KW-0139">CF(1)</keyword>
<dbReference type="RefSeq" id="WP_009139502.1">
    <property type="nucleotide sequence ID" value="NZ_JH815198.1"/>
</dbReference>
<dbReference type="PANTHER" id="PTHR13822:SF10">
    <property type="entry name" value="ATP SYNTHASE EPSILON CHAIN, CHLOROPLASTIC"/>
    <property type="match status" value="1"/>
</dbReference>
<dbReference type="Proteomes" id="UP000006069">
    <property type="component" value="Unassembled WGS sequence"/>
</dbReference>
<keyword evidence="8" id="KW-0375">Hydrogen ion transport</keyword>
<dbReference type="HAMAP" id="MF_00530">
    <property type="entry name" value="ATP_synth_epsil_bac"/>
    <property type="match status" value="1"/>
</dbReference>
<protein>
    <recommendedName>
        <fullName evidence="8">ATP synthase epsilon chain</fullName>
    </recommendedName>
    <alternativeName>
        <fullName evidence="8">ATP synthase F1 sector epsilon subunit</fullName>
    </alternativeName>
    <alternativeName>
        <fullName evidence="8">F-ATPase epsilon subunit</fullName>
    </alternativeName>
</protein>
<proteinExistence type="inferred from homology"/>
<keyword evidence="8" id="KW-1003">Cell membrane</keyword>
<evidence type="ECO:0000313" key="12">
    <source>
        <dbReference type="Proteomes" id="UP000006069"/>
    </source>
</evidence>
<evidence type="ECO:0000256" key="4">
    <source>
        <dbReference type="ARBA" id="ARBA00023065"/>
    </source>
</evidence>
<dbReference type="GO" id="GO:0012505">
    <property type="term" value="C:endomembrane system"/>
    <property type="evidence" value="ECO:0007669"/>
    <property type="project" value="UniProtKB-SubCell"/>
</dbReference>
<dbReference type="AlphaFoldDB" id="K0YKJ6"/>
<accession>K0YKJ6</accession>
<dbReference type="PANTHER" id="PTHR13822">
    <property type="entry name" value="ATP SYNTHASE DELTA/EPSILON CHAIN"/>
    <property type="match status" value="1"/>
</dbReference>
<evidence type="ECO:0000259" key="10">
    <source>
        <dbReference type="Pfam" id="PF02823"/>
    </source>
</evidence>
<name>K0YKJ6_9ACTN</name>
<dbReference type="EMBL" id="ADMD01000007">
    <property type="protein sequence ID" value="EJZ83783.1"/>
    <property type="molecule type" value="Genomic_DNA"/>
</dbReference>
<comment type="function">
    <text evidence="8">Produces ATP from ADP in the presence of a proton gradient across the membrane.</text>
</comment>
<keyword evidence="12" id="KW-1185">Reference proteome</keyword>
<dbReference type="SUPFAM" id="SSF51344">
    <property type="entry name" value="Epsilon subunit of F1F0-ATP synthase N-terminal domain"/>
    <property type="match status" value="1"/>
</dbReference>
<organism evidence="11 12">
    <name type="scientific">Slackia piriformis YIT 12062</name>
    <dbReference type="NCBI Taxonomy" id="742818"/>
    <lineage>
        <taxon>Bacteria</taxon>
        <taxon>Bacillati</taxon>
        <taxon>Actinomycetota</taxon>
        <taxon>Coriobacteriia</taxon>
        <taxon>Eggerthellales</taxon>
        <taxon>Eggerthellaceae</taxon>
        <taxon>Slackia</taxon>
    </lineage>
</organism>
<evidence type="ECO:0000256" key="7">
    <source>
        <dbReference type="ARBA" id="ARBA00023310"/>
    </source>
</evidence>
<evidence type="ECO:0000256" key="3">
    <source>
        <dbReference type="ARBA" id="ARBA00022448"/>
    </source>
</evidence>
<dbReference type="eggNOG" id="COG0355">
    <property type="taxonomic scope" value="Bacteria"/>
</dbReference>
<dbReference type="InterPro" id="IPR001469">
    <property type="entry name" value="ATP_synth_F1_dsu/esu"/>
</dbReference>
<sequence>MAKFTCDIVTPEAKCYTGEAHFVVVPGTEGEMGFLSGHIPLVSTLSDGVVRVQENEGGPFKEFAVEGGYVQVSGTKVIVLADKAELR</sequence>
<reference evidence="11 12" key="1">
    <citation type="submission" date="2012-08" db="EMBL/GenBank/DDBJ databases">
        <title>The Genome Sequence of Slackia piriformis YIT 12062.</title>
        <authorList>
            <consortium name="The Broad Institute Genome Sequencing Platform"/>
            <person name="Earl A."/>
            <person name="Ward D."/>
            <person name="Feldgarden M."/>
            <person name="Gevers D."/>
            <person name="Morotomi M."/>
            <person name="Walker B."/>
            <person name="Young S.K."/>
            <person name="Zeng Q."/>
            <person name="Gargeya S."/>
            <person name="Fitzgerald M."/>
            <person name="Haas B."/>
            <person name="Abouelleil A."/>
            <person name="Alvarado L."/>
            <person name="Arachchi H.M."/>
            <person name="Berlin A.M."/>
            <person name="Chapman S.B."/>
            <person name="Goldberg J."/>
            <person name="Griggs A."/>
            <person name="Gujja S."/>
            <person name="Hansen M."/>
            <person name="Howarth C."/>
            <person name="Imamovic A."/>
            <person name="Larimer J."/>
            <person name="McCowen C."/>
            <person name="Montmayeur A."/>
            <person name="Murphy C."/>
            <person name="Neiman D."/>
            <person name="Pearson M."/>
            <person name="Priest M."/>
            <person name="Roberts A."/>
            <person name="Saif S."/>
            <person name="Shea T."/>
            <person name="Sisk P."/>
            <person name="Sykes S."/>
            <person name="Wortman J."/>
            <person name="Nusbaum C."/>
            <person name="Birren B."/>
        </authorList>
    </citation>
    <scope>NUCLEOTIDE SEQUENCE [LARGE SCALE GENOMIC DNA]</scope>
    <source>
        <strain evidence="11 12">YIT 12062</strain>
    </source>
</reference>
<dbReference type="PATRIC" id="fig|742818.3.peg.1369"/>
<evidence type="ECO:0000313" key="11">
    <source>
        <dbReference type="EMBL" id="EJZ83783.1"/>
    </source>
</evidence>
<keyword evidence="3 8" id="KW-0813">Transport</keyword>
<dbReference type="Pfam" id="PF02823">
    <property type="entry name" value="ATP-synt_DE_N"/>
    <property type="match status" value="1"/>
</dbReference>
<dbReference type="OrthoDB" id="9791445at2"/>
<comment type="subcellular location">
    <subcellularLocation>
        <location evidence="8">Cell membrane</location>
        <topology evidence="8">Peripheral membrane protein</topology>
    </subcellularLocation>
    <subcellularLocation>
        <location evidence="1">Endomembrane system</location>
        <topology evidence="1">Peripheral membrane protein</topology>
    </subcellularLocation>
</comment>
<feature type="domain" description="ATP synthase F1 complex delta/epsilon subunit N-terminal" evidence="10">
    <location>
        <begin position="4"/>
        <end position="84"/>
    </location>
</feature>
<dbReference type="CDD" id="cd12152">
    <property type="entry name" value="F1-ATPase_delta"/>
    <property type="match status" value="1"/>
</dbReference>
<dbReference type="Gene3D" id="2.60.15.10">
    <property type="entry name" value="F0F1 ATP synthase delta/epsilon subunit, N-terminal"/>
    <property type="match status" value="1"/>
</dbReference>
<dbReference type="FunCoup" id="K0YKJ6">
    <property type="interactions" value="118"/>
</dbReference>
<keyword evidence="4 8" id="KW-0406">Ion transport</keyword>
<dbReference type="GO" id="GO:0005524">
    <property type="term" value="F:ATP binding"/>
    <property type="evidence" value="ECO:0007669"/>
    <property type="project" value="UniProtKB-UniRule"/>
</dbReference>
<evidence type="ECO:0000256" key="8">
    <source>
        <dbReference type="HAMAP-Rule" id="MF_00530"/>
    </source>
</evidence>
<dbReference type="GO" id="GO:0045259">
    <property type="term" value="C:proton-transporting ATP synthase complex"/>
    <property type="evidence" value="ECO:0007669"/>
    <property type="project" value="UniProtKB-KW"/>
</dbReference>
<evidence type="ECO:0000256" key="1">
    <source>
        <dbReference type="ARBA" id="ARBA00004184"/>
    </source>
</evidence>
<keyword evidence="5 8" id="KW-0472">Membrane</keyword>
<gene>
    <name evidence="8" type="primary">atpC</name>
    <name evidence="11" type="ORF">HMPREF9451_01304</name>
</gene>
<evidence type="ECO:0000256" key="9">
    <source>
        <dbReference type="RuleBase" id="RU003656"/>
    </source>
</evidence>
<comment type="similarity">
    <text evidence="2 8 9">Belongs to the ATPase epsilon chain family.</text>
</comment>
<dbReference type="HOGENOM" id="CLU_084338_4_0_11"/>
<dbReference type="NCBIfam" id="TIGR01216">
    <property type="entry name" value="ATP_synt_epsi"/>
    <property type="match status" value="1"/>
</dbReference>
<comment type="caution">
    <text evidence="11">The sequence shown here is derived from an EMBL/GenBank/DDBJ whole genome shotgun (WGS) entry which is preliminary data.</text>
</comment>
<dbReference type="InParanoid" id="K0YKJ6"/>